<dbReference type="Proteomes" id="UP000499080">
    <property type="component" value="Unassembled WGS sequence"/>
</dbReference>
<reference evidence="1 2" key="1">
    <citation type="journal article" date="2019" name="Sci. Rep.">
        <title>Orb-weaving spider Araneus ventricosus genome elucidates the spidroin gene catalogue.</title>
        <authorList>
            <person name="Kono N."/>
            <person name="Nakamura H."/>
            <person name="Ohtoshi R."/>
            <person name="Moran D.A.P."/>
            <person name="Shinohara A."/>
            <person name="Yoshida Y."/>
            <person name="Fujiwara M."/>
            <person name="Mori M."/>
            <person name="Tomita M."/>
            <person name="Arakawa K."/>
        </authorList>
    </citation>
    <scope>NUCLEOTIDE SEQUENCE [LARGE SCALE GENOMIC DNA]</scope>
</reference>
<organism evidence="1 2">
    <name type="scientific">Araneus ventricosus</name>
    <name type="common">Orbweaver spider</name>
    <name type="synonym">Epeira ventricosa</name>
    <dbReference type="NCBI Taxonomy" id="182803"/>
    <lineage>
        <taxon>Eukaryota</taxon>
        <taxon>Metazoa</taxon>
        <taxon>Ecdysozoa</taxon>
        <taxon>Arthropoda</taxon>
        <taxon>Chelicerata</taxon>
        <taxon>Arachnida</taxon>
        <taxon>Araneae</taxon>
        <taxon>Araneomorphae</taxon>
        <taxon>Entelegynae</taxon>
        <taxon>Araneoidea</taxon>
        <taxon>Araneidae</taxon>
        <taxon>Araneus</taxon>
    </lineage>
</organism>
<gene>
    <name evidence="1" type="ORF">AVEN_156583_1</name>
</gene>
<keyword evidence="2" id="KW-1185">Reference proteome</keyword>
<proteinExistence type="predicted"/>
<protein>
    <submittedName>
        <fullName evidence="1">Uncharacterized protein</fullName>
    </submittedName>
</protein>
<sequence length="163" mass="18969">MLTSHRARGDPKQLSRVGMRDLGEKLRHFFSRLWRLLRSRKVLELEPDDYGIENRVLENFVIHAAVVQVEFVRLNHHPIGVMRKVERRMPVQVSSSSSDHNSKLRDSFKDTSGIALKMTKKSTADFIIRTSFRSLNKISWDSPIIFSRTPSSTNNIYQLISRF</sequence>
<comment type="caution">
    <text evidence="1">The sequence shown here is derived from an EMBL/GenBank/DDBJ whole genome shotgun (WGS) entry which is preliminary data.</text>
</comment>
<accession>A0A4Y2EX56</accession>
<name>A0A4Y2EX56_ARAVE</name>
<evidence type="ECO:0000313" key="2">
    <source>
        <dbReference type="Proteomes" id="UP000499080"/>
    </source>
</evidence>
<dbReference type="AlphaFoldDB" id="A0A4Y2EX56"/>
<evidence type="ECO:0000313" key="1">
    <source>
        <dbReference type="EMBL" id="GBM32485.1"/>
    </source>
</evidence>
<dbReference type="EMBL" id="BGPR01000709">
    <property type="protein sequence ID" value="GBM32485.1"/>
    <property type="molecule type" value="Genomic_DNA"/>
</dbReference>